<reference evidence="8" key="1">
    <citation type="journal article" date="2019" name="Int. J. Syst. Evol. Microbiol.">
        <title>The Global Catalogue of Microorganisms (GCM) 10K type strain sequencing project: providing services to taxonomists for standard genome sequencing and annotation.</title>
        <authorList>
            <consortium name="The Broad Institute Genomics Platform"/>
            <consortium name="The Broad Institute Genome Sequencing Center for Infectious Disease"/>
            <person name="Wu L."/>
            <person name="Ma J."/>
        </authorList>
    </citation>
    <scope>NUCLEOTIDE SEQUENCE [LARGE SCALE GENOMIC DNA]</scope>
    <source>
        <strain evidence="8">JCM 17938</strain>
    </source>
</reference>
<dbReference type="EMBL" id="BAABHJ010000016">
    <property type="protein sequence ID" value="GAA4610947.1"/>
    <property type="molecule type" value="Genomic_DNA"/>
</dbReference>
<evidence type="ECO:0000256" key="1">
    <source>
        <dbReference type="ARBA" id="ARBA00004141"/>
    </source>
</evidence>
<dbReference type="RefSeq" id="WP_345357998.1">
    <property type="nucleotide sequence ID" value="NZ_BAABHJ010000016.1"/>
</dbReference>
<dbReference type="InterPro" id="IPR000791">
    <property type="entry name" value="Gpr1/Fun34/SatP-like"/>
</dbReference>
<keyword evidence="3 6" id="KW-0812">Transmembrane</keyword>
<dbReference type="InterPro" id="IPR051633">
    <property type="entry name" value="AceTr"/>
</dbReference>
<evidence type="ECO:0000256" key="4">
    <source>
        <dbReference type="ARBA" id="ARBA00022989"/>
    </source>
</evidence>
<feature type="transmembrane region" description="Helical" evidence="6">
    <location>
        <begin position="170"/>
        <end position="191"/>
    </location>
</feature>
<feature type="transmembrane region" description="Helical" evidence="6">
    <location>
        <begin position="140"/>
        <end position="158"/>
    </location>
</feature>
<evidence type="ECO:0000256" key="6">
    <source>
        <dbReference type="SAM" id="Phobius"/>
    </source>
</evidence>
<protein>
    <submittedName>
        <fullName evidence="7">GPR1/FUN34/YaaH family transporter</fullName>
    </submittedName>
</protein>
<evidence type="ECO:0000313" key="8">
    <source>
        <dbReference type="Proteomes" id="UP001500212"/>
    </source>
</evidence>
<dbReference type="Proteomes" id="UP001500212">
    <property type="component" value="Unassembled WGS sequence"/>
</dbReference>
<organism evidence="7 8">
    <name type="scientific">Actinoallomurus liliacearum</name>
    <dbReference type="NCBI Taxonomy" id="1080073"/>
    <lineage>
        <taxon>Bacteria</taxon>
        <taxon>Bacillati</taxon>
        <taxon>Actinomycetota</taxon>
        <taxon>Actinomycetes</taxon>
        <taxon>Streptosporangiales</taxon>
        <taxon>Thermomonosporaceae</taxon>
        <taxon>Actinoallomurus</taxon>
    </lineage>
</organism>
<feature type="transmembrane region" description="Helical" evidence="6">
    <location>
        <begin position="84"/>
        <end position="105"/>
    </location>
</feature>
<keyword evidence="8" id="KW-1185">Reference proteome</keyword>
<feature type="transmembrane region" description="Helical" evidence="6">
    <location>
        <begin position="46"/>
        <end position="64"/>
    </location>
</feature>
<dbReference type="Pfam" id="PF01184">
    <property type="entry name" value="Gpr1_Fun34_YaaH"/>
    <property type="match status" value="1"/>
</dbReference>
<evidence type="ECO:0000313" key="7">
    <source>
        <dbReference type="EMBL" id="GAA4610947.1"/>
    </source>
</evidence>
<name>A0ABP8TLC6_9ACTN</name>
<evidence type="ECO:0000256" key="2">
    <source>
        <dbReference type="ARBA" id="ARBA00005587"/>
    </source>
</evidence>
<keyword evidence="4 6" id="KW-1133">Transmembrane helix</keyword>
<dbReference type="NCBIfam" id="NF038013">
    <property type="entry name" value="AceTr_1"/>
    <property type="match status" value="1"/>
</dbReference>
<dbReference type="PANTHER" id="PTHR31123:SF1">
    <property type="entry name" value="ACCUMULATION OF DYADS PROTEIN 2-RELATED"/>
    <property type="match status" value="1"/>
</dbReference>
<feature type="transmembrane region" description="Helical" evidence="6">
    <location>
        <begin position="117"/>
        <end position="134"/>
    </location>
</feature>
<dbReference type="PANTHER" id="PTHR31123">
    <property type="entry name" value="ACCUMULATION OF DYADS PROTEIN 2-RELATED"/>
    <property type="match status" value="1"/>
</dbReference>
<accession>A0ABP8TLC6</accession>
<evidence type="ECO:0000256" key="3">
    <source>
        <dbReference type="ARBA" id="ARBA00022692"/>
    </source>
</evidence>
<evidence type="ECO:0000256" key="5">
    <source>
        <dbReference type="ARBA" id="ARBA00023136"/>
    </source>
</evidence>
<feature type="transmembrane region" description="Helical" evidence="6">
    <location>
        <begin position="17"/>
        <end position="34"/>
    </location>
</feature>
<sequence>MTETPRPPTPLSTIADPAPLGLAAFALTTFLLSAKNAGWTDGTDAWLGYAFAYGGLIQLLAGMWEFRNRNVFGATAFASYGGFWIGLGLYVRWVAPTAAATAAATKANPEHLIQNDLGWILLAFAIFNTYMLLWSTQVTAAVFGVFLTLELTEIILFIGNLSHSSGVIKFGGWVGVLTALVAWYASAAGVVNGMGGRYALPVGGPLGGPRAVETAPVTQ</sequence>
<proteinExistence type="inferred from homology"/>
<keyword evidence="5 6" id="KW-0472">Membrane</keyword>
<comment type="subcellular location">
    <subcellularLocation>
        <location evidence="1">Membrane</location>
        <topology evidence="1">Multi-pass membrane protein</topology>
    </subcellularLocation>
</comment>
<comment type="similarity">
    <text evidence="2">Belongs to the acetate uptake transporter (AceTr) (TC 2.A.96) family.</text>
</comment>
<gene>
    <name evidence="7" type="ORF">GCM10023195_46220</name>
</gene>
<comment type="caution">
    <text evidence="7">The sequence shown here is derived from an EMBL/GenBank/DDBJ whole genome shotgun (WGS) entry which is preliminary data.</text>
</comment>